<comment type="caution">
    <text evidence="1">The sequence shown here is derived from an EMBL/GenBank/DDBJ whole genome shotgun (WGS) entry which is preliminary data.</text>
</comment>
<dbReference type="Proteomes" id="UP001174909">
    <property type="component" value="Unassembled WGS sequence"/>
</dbReference>
<dbReference type="EMBL" id="CASHTH010003352">
    <property type="protein sequence ID" value="CAI8043742.1"/>
    <property type="molecule type" value="Genomic_DNA"/>
</dbReference>
<dbReference type="AlphaFoldDB" id="A0AA35T9H3"/>
<protein>
    <recommendedName>
        <fullName evidence="3">Ribbon-helix-helix protein CopG domain-containing protein</fullName>
    </recommendedName>
</protein>
<sequence length="92" mass="10339">MGERLYRTQILLRPEQHSRLVLISREEGKSISQVARTLIDEALVTHRSAAWAAREPALVHLRTLREAIQATSGVLTADLIGEARDEREQEGP</sequence>
<organism evidence="1 2">
    <name type="scientific">Geodia barretti</name>
    <name type="common">Barrett's horny sponge</name>
    <dbReference type="NCBI Taxonomy" id="519541"/>
    <lineage>
        <taxon>Eukaryota</taxon>
        <taxon>Metazoa</taxon>
        <taxon>Porifera</taxon>
        <taxon>Demospongiae</taxon>
        <taxon>Heteroscleromorpha</taxon>
        <taxon>Tetractinellida</taxon>
        <taxon>Astrophorina</taxon>
        <taxon>Geodiidae</taxon>
        <taxon>Geodia</taxon>
    </lineage>
</organism>
<proteinExistence type="predicted"/>
<name>A0AA35T9H3_GEOBA</name>
<gene>
    <name evidence="1" type="ORF">GBAR_LOCUS24269</name>
</gene>
<evidence type="ECO:0000313" key="1">
    <source>
        <dbReference type="EMBL" id="CAI8043742.1"/>
    </source>
</evidence>
<accession>A0AA35T9H3</accession>
<reference evidence="1" key="1">
    <citation type="submission" date="2023-03" db="EMBL/GenBank/DDBJ databases">
        <authorList>
            <person name="Steffen K."/>
            <person name="Cardenas P."/>
        </authorList>
    </citation>
    <scope>NUCLEOTIDE SEQUENCE</scope>
</reference>
<keyword evidence="2" id="KW-1185">Reference proteome</keyword>
<evidence type="ECO:0000313" key="2">
    <source>
        <dbReference type="Proteomes" id="UP001174909"/>
    </source>
</evidence>
<evidence type="ECO:0008006" key="3">
    <source>
        <dbReference type="Google" id="ProtNLM"/>
    </source>
</evidence>